<dbReference type="InterPro" id="IPR019923">
    <property type="entry name" value="Lucif-like_OxRdtase_MSMEG_2516"/>
</dbReference>
<feature type="domain" description="Luciferase-like" evidence="6">
    <location>
        <begin position="42"/>
        <end position="325"/>
    </location>
</feature>
<keyword evidence="3" id="KW-0560">Oxidoreductase</keyword>
<evidence type="ECO:0000256" key="2">
    <source>
        <dbReference type="ARBA" id="ARBA00022643"/>
    </source>
</evidence>
<dbReference type="SUPFAM" id="SSF51679">
    <property type="entry name" value="Bacterial luciferase-like"/>
    <property type="match status" value="1"/>
</dbReference>
<dbReference type="Pfam" id="PF00296">
    <property type="entry name" value="Bac_luciferase"/>
    <property type="match status" value="1"/>
</dbReference>
<comment type="caution">
    <text evidence="7">The sequence shown here is derived from an EMBL/GenBank/DDBJ whole genome shotgun (WGS) entry which is preliminary data.</text>
</comment>
<evidence type="ECO:0000256" key="5">
    <source>
        <dbReference type="SAM" id="MobiDB-lite"/>
    </source>
</evidence>
<keyword evidence="4" id="KW-0503">Monooxygenase</keyword>
<dbReference type="PANTHER" id="PTHR42847">
    <property type="entry name" value="ALKANESULFONATE MONOOXYGENASE"/>
    <property type="match status" value="1"/>
</dbReference>
<organism evidence="7 8">
    <name type="scientific">Nocardia goodfellowii</name>
    <dbReference type="NCBI Taxonomy" id="882446"/>
    <lineage>
        <taxon>Bacteria</taxon>
        <taxon>Bacillati</taxon>
        <taxon>Actinomycetota</taxon>
        <taxon>Actinomycetes</taxon>
        <taxon>Mycobacteriales</taxon>
        <taxon>Nocardiaceae</taxon>
        <taxon>Nocardia</taxon>
    </lineage>
</organism>
<keyword evidence="2" id="KW-0288">FMN</keyword>
<evidence type="ECO:0000256" key="1">
    <source>
        <dbReference type="ARBA" id="ARBA00022630"/>
    </source>
</evidence>
<evidence type="ECO:0000259" key="6">
    <source>
        <dbReference type="Pfam" id="PF00296"/>
    </source>
</evidence>
<reference evidence="7 8" key="1">
    <citation type="submission" date="2021-03" db="EMBL/GenBank/DDBJ databases">
        <title>Sequencing the genomes of 1000 actinobacteria strains.</title>
        <authorList>
            <person name="Klenk H.-P."/>
        </authorList>
    </citation>
    <scope>NUCLEOTIDE SEQUENCE [LARGE SCALE GENOMIC DNA]</scope>
    <source>
        <strain evidence="7 8">DSM 45516</strain>
    </source>
</reference>
<dbReference type="InterPro" id="IPR050172">
    <property type="entry name" value="SsuD_RutA_monooxygenase"/>
</dbReference>
<keyword evidence="1" id="KW-0285">Flavoprotein</keyword>
<dbReference type="Proteomes" id="UP001519325">
    <property type="component" value="Unassembled WGS sequence"/>
</dbReference>
<sequence>MTQAGAAPAAQERSLRSDQDAQPLSALGTPLRPFRFAAAGEGNKQEGGARKFIQTAQQAEEYGYDTFVVPDHLGDQIGPIAALGALSQATERIRLGTSVLANGFRHPVVLAKDLATIDVLSKGRLEVGLGAGWKQDEYLAAGLVYDTPGVRLAKLDEALTILDVLLRGQECTFDGKYYQVDGIKGTPRPRQGPRPPICTGGGGPKMLRLAAKHADIVSVVPVTTKQGKGLLSGITMEKTIEKVELIKEAAGDRFHEIELNWAITAIVITDDREKTAEMALNAIRRGLHPDLEVDVELSVEEILNSPYVAIGSFEEIAEQIKRVRQLTSMSYVGVFPTQMDAFAPVIPLLRDE</sequence>
<name>A0ABS4Q8S5_9NOCA</name>
<keyword evidence="8" id="KW-1185">Reference proteome</keyword>
<dbReference type="InterPro" id="IPR011251">
    <property type="entry name" value="Luciferase-like_dom"/>
</dbReference>
<protein>
    <submittedName>
        <fullName evidence="7">F420-dependent oxidoreductase</fullName>
    </submittedName>
</protein>
<evidence type="ECO:0000313" key="7">
    <source>
        <dbReference type="EMBL" id="MBP2188084.1"/>
    </source>
</evidence>
<dbReference type="InterPro" id="IPR036661">
    <property type="entry name" value="Luciferase-like_sf"/>
</dbReference>
<evidence type="ECO:0000313" key="8">
    <source>
        <dbReference type="Proteomes" id="UP001519325"/>
    </source>
</evidence>
<feature type="region of interest" description="Disordered" evidence="5">
    <location>
        <begin position="1"/>
        <end position="30"/>
    </location>
</feature>
<dbReference type="RefSeq" id="WP_372446839.1">
    <property type="nucleotide sequence ID" value="NZ_JAGGMR010000001.1"/>
</dbReference>
<evidence type="ECO:0000256" key="4">
    <source>
        <dbReference type="ARBA" id="ARBA00023033"/>
    </source>
</evidence>
<dbReference type="PANTHER" id="PTHR42847:SF4">
    <property type="entry name" value="ALKANESULFONATE MONOOXYGENASE-RELATED"/>
    <property type="match status" value="1"/>
</dbReference>
<proteinExistence type="predicted"/>
<dbReference type="Gene3D" id="3.20.20.30">
    <property type="entry name" value="Luciferase-like domain"/>
    <property type="match status" value="1"/>
</dbReference>
<accession>A0ABS4Q8S5</accession>
<dbReference type="NCBIfam" id="TIGR03621">
    <property type="entry name" value="F420_MSMEG_2516"/>
    <property type="match status" value="1"/>
</dbReference>
<gene>
    <name evidence="7" type="ORF">BJ987_000985</name>
</gene>
<evidence type="ECO:0000256" key="3">
    <source>
        <dbReference type="ARBA" id="ARBA00023002"/>
    </source>
</evidence>
<dbReference type="EMBL" id="JAGGMR010000001">
    <property type="protein sequence ID" value="MBP2188084.1"/>
    <property type="molecule type" value="Genomic_DNA"/>
</dbReference>